<evidence type="ECO:0000256" key="5">
    <source>
        <dbReference type="SAM" id="MobiDB-lite"/>
    </source>
</evidence>
<feature type="transmembrane region" description="Helical" evidence="6">
    <location>
        <begin position="179"/>
        <end position="199"/>
    </location>
</feature>
<evidence type="ECO:0000313" key="8">
    <source>
        <dbReference type="EMBL" id="NVM93945.1"/>
    </source>
</evidence>
<dbReference type="Proteomes" id="UP000543556">
    <property type="component" value="Unassembled WGS sequence"/>
</dbReference>
<feature type="compositionally biased region" description="Basic and acidic residues" evidence="5">
    <location>
        <begin position="1"/>
        <end position="21"/>
    </location>
</feature>
<dbReference type="InterPro" id="IPR039421">
    <property type="entry name" value="Type_1_exporter"/>
</dbReference>
<keyword evidence="2 6" id="KW-0812">Transmembrane</keyword>
<feature type="transmembrane region" description="Helical" evidence="6">
    <location>
        <begin position="45"/>
        <end position="64"/>
    </location>
</feature>
<evidence type="ECO:0000256" key="2">
    <source>
        <dbReference type="ARBA" id="ARBA00022692"/>
    </source>
</evidence>
<organism evidence="8 9">
    <name type="scientific">Arthrobacter wenxiniae</name>
    <dbReference type="NCBI Taxonomy" id="2713570"/>
    <lineage>
        <taxon>Bacteria</taxon>
        <taxon>Bacillati</taxon>
        <taxon>Actinomycetota</taxon>
        <taxon>Actinomycetes</taxon>
        <taxon>Micrococcales</taxon>
        <taxon>Micrococcaceae</taxon>
        <taxon>Arthrobacter</taxon>
    </lineage>
</organism>
<sequence>MTQVRDRGTQGDGVEHQDRVRQTPGRTAAPGWIRRLWGYLLRHKLDMALAVSAAVAGSACQTVVPLVTRQIVDNVIITRSSPLLPWLVLLLALAAATFGFSYLRRYRGGRVALNVQYDLRNDMQSHLQSMDAAHLDTMPTGQLVARANSDTALVQGLLAFLPMMSGNVLMLLLSMAVMLYLSPLLAIISLVMAPALLAVSYRMRWRIFPATWDAQQREGEVAQIVDEAVNGVRVVKAFGQEQHEIGRMERAAGTLYGSQMRATRLQARYQPLLQAVPSLGQVAVLAASWSCTTRSRWARSWRFPPMWPSSWRPPASSPVC</sequence>
<protein>
    <submittedName>
        <fullName evidence="8">ABC transporter ATP-binding protein</fullName>
    </submittedName>
</protein>
<evidence type="ECO:0000259" key="7">
    <source>
        <dbReference type="PROSITE" id="PS50929"/>
    </source>
</evidence>
<keyword evidence="9" id="KW-1185">Reference proteome</keyword>
<keyword evidence="8" id="KW-0067">ATP-binding</keyword>
<dbReference type="SUPFAM" id="SSF90123">
    <property type="entry name" value="ABC transporter transmembrane region"/>
    <property type="match status" value="1"/>
</dbReference>
<evidence type="ECO:0000256" key="1">
    <source>
        <dbReference type="ARBA" id="ARBA00004651"/>
    </source>
</evidence>
<keyword evidence="8" id="KW-0547">Nucleotide-binding</keyword>
<reference evidence="8 9" key="1">
    <citation type="submission" date="2020-02" db="EMBL/GenBank/DDBJ databases">
        <title>Genome sequence of strain AETb3-4.</title>
        <authorList>
            <person name="Gao J."/>
            <person name="Zhang X."/>
        </authorList>
    </citation>
    <scope>NUCLEOTIDE SEQUENCE [LARGE SCALE GENOMIC DNA]</scope>
    <source>
        <strain evidence="8 9">AETb3-4</strain>
    </source>
</reference>
<dbReference type="GO" id="GO:0005524">
    <property type="term" value="F:ATP binding"/>
    <property type="evidence" value="ECO:0007669"/>
    <property type="project" value="UniProtKB-KW"/>
</dbReference>
<comment type="subcellular location">
    <subcellularLocation>
        <location evidence="1">Cell membrane</location>
        <topology evidence="1">Multi-pass membrane protein</topology>
    </subcellularLocation>
</comment>
<dbReference type="AlphaFoldDB" id="A0A7Y7IF88"/>
<evidence type="ECO:0000256" key="6">
    <source>
        <dbReference type="SAM" id="Phobius"/>
    </source>
</evidence>
<keyword evidence="4 6" id="KW-0472">Membrane</keyword>
<evidence type="ECO:0000256" key="3">
    <source>
        <dbReference type="ARBA" id="ARBA00022989"/>
    </source>
</evidence>
<evidence type="ECO:0000256" key="4">
    <source>
        <dbReference type="ARBA" id="ARBA00023136"/>
    </source>
</evidence>
<dbReference type="GO" id="GO:0015421">
    <property type="term" value="F:ABC-type oligopeptide transporter activity"/>
    <property type="evidence" value="ECO:0007669"/>
    <property type="project" value="TreeGrafter"/>
</dbReference>
<accession>A0A7Y7IF88</accession>
<feature type="region of interest" description="Disordered" evidence="5">
    <location>
        <begin position="1"/>
        <end position="23"/>
    </location>
</feature>
<dbReference type="InterPro" id="IPR036640">
    <property type="entry name" value="ABC1_TM_sf"/>
</dbReference>
<dbReference type="CDD" id="cd18543">
    <property type="entry name" value="ABC_6TM_Rv0194_D1_like"/>
    <property type="match status" value="1"/>
</dbReference>
<dbReference type="PROSITE" id="PS50929">
    <property type="entry name" value="ABC_TM1F"/>
    <property type="match status" value="1"/>
</dbReference>
<dbReference type="Pfam" id="PF00664">
    <property type="entry name" value="ABC_membrane"/>
    <property type="match status" value="1"/>
</dbReference>
<feature type="domain" description="ABC transmembrane type-1" evidence="7">
    <location>
        <begin position="48"/>
        <end position="286"/>
    </location>
</feature>
<keyword evidence="3 6" id="KW-1133">Transmembrane helix</keyword>
<proteinExistence type="predicted"/>
<dbReference type="Gene3D" id="1.20.1560.10">
    <property type="entry name" value="ABC transporter type 1, transmembrane domain"/>
    <property type="match status" value="1"/>
</dbReference>
<dbReference type="RefSeq" id="WP_176633682.1">
    <property type="nucleotide sequence ID" value="NZ_JAAMFM010000003.1"/>
</dbReference>
<feature type="transmembrane region" description="Helical" evidence="6">
    <location>
        <begin position="152"/>
        <end position="173"/>
    </location>
</feature>
<gene>
    <name evidence="8" type="ORF">G6034_03270</name>
</gene>
<feature type="transmembrane region" description="Helical" evidence="6">
    <location>
        <begin position="84"/>
        <end position="103"/>
    </location>
</feature>
<name>A0A7Y7IF88_9MICC</name>
<dbReference type="GO" id="GO:0005886">
    <property type="term" value="C:plasma membrane"/>
    <property type="evidence" value="ECO:0007669"/>
    <property type="project" value="UniProtKB-SubCell"/>
</dbReference>
<dbReference type="InterPro" id="IPR011527">
    <property type="entry name" value="ABC1_TM_dom"/>
</dbReference>
<dbReference type="PANTHER" id="PTHR43394">
    <property type="entry name" value="ATP-DEPENDENT PERMEASE MDL1, MITOCHONDRIAL"/>
    <property type="match status" value="1"/>
</dbReference>
<dbReference type="PANTHER" id="PTHR43394:SF1">
    <property type="entry name" value="ATP-BINDING CASSETTE SUB-FAMILY B MEMBER 10, MITOCHONDRIAL"/>
    <property type="match status" value="1"/>
</dbReference>
<dbReference type="EMBL" id="JAAMFM010000003">
    <property type="protein sequence ID" value="NVM93945.1"/>
    <property type="molecule type" value="Genomic_DNA"/>
</dbReference>
<comment type="caution">
    <text evidence="8">The sequence shown here is derived from an EMBL/GenBank/DDBJ whole genome shotgun (WGS) entry which is preliminary data.</text>
</comment>
<evidence type="ECO:0000313" key="9">
    <source>
        <dbReference type="Proteomes" id="UP000543556"/>
    </source>
</evidence>